<dbReference type="EMBL" id="CM037615">
    <property type="protein sequence ID" value="KAH8014706.1"/>
    <property type="molecule type" value="Genomic_DNA"/>
</dbReference>
<comment type="caution">
    <text evidence="1">The sequence shown here is derived from an EMBL/GenBank/DDBJ whole genome shotgun (WGS) entry which is preliminary data.</text>
</comment>
<evidence type="ECO:0000313" key="1">
    <source>
        <dbReference type="EMBL" id="KAH8014706.1"/>
    </source>
</evidence>
<accession>A0ACB8G585</accession>
<proteinExistence type="predicted"/>
<sequence>MRPLSHRSETQGLHFIPSKQRIQQLSANTKYFRKQLKNMGFIIYGNEDSPVIPLMLYMPAKIAAFGREMLKRNVAVVVVGFPATPIIESRARFCLSAAHTREMLDTALKEIDEIGDLLQIKYSRHQLVPLLDRPFDETTYEETED</sequence>
<reference evidence="1" key="1">
    <citation type="submission" date="2021-08" db="EMBL/GenBank/DDBJ databases">
        <title>The first chromosome-level gecko genome reveals the dynamic sex chromosomes of Neotropical dwarf geckos (Sphaerodactylidae: Sphaerodactylus).</title>
        <authorList>
            <person name="Pinto B.J."/>
            <person name="Keating S.E."/>
            <person name="Gamble T."/>
        </authorList>
    </citation>
    <scope>NUCLEOTIDE SEQUENCE</scope>
    <source>
        <strain evidence="1">TG3544</strain>
    </source>
</reference>
<evidence type="ECO:0000313" key="2">
    <source>
        <dbReference type="Proteomes" id="UP000827872"/>
    </source>
</evidence>
<name>A0ACB8G585_9SAUR</name>
<organism evidence="1 2">
    <name type="scientific">Sphaerodactylus townsendi</name>
    <dbReference type="NCBI Taxonomy" id="933632"/>
    <lineage>
        <taxon>Eukaryota</taxon>
        <taxon>Metazoa</taxon>
        <taxon>Chordata</taxon>
        <taxon>Craniata</taxon>
        <taxon>Vertebrata</taxon>
        <taxon>Euteleostomi</taxon>
        <taxon>Lepidosauria</taxon>
        <taxon>Squamata</taxon>
        <taxon>Bifurcata</taxon>
        <taxon>Gekkota</taxon>
        <taxon>Sphaerodactylidae</taxon>
        <taxon>Sphaerodactylus</taxon>
    </lineage>
</organism>
<dbReference type="Proteomes" id="UP000827872">
    <property type="component" value="Linkage Group LG02"/>
</dbReference>
<protein>
    <submittedName>
        <fullName evidence="1">Serine palmitoyltransferase 2</fullName>
    </submittedName>
</protein>
<keyword evidence="2" id="KW-1185">Reference proteome</keyword>
<gene>
    <name evidence="1" type="primary">SPTLC2_1</name>
    <name evidence="1" type="ORF">K3G42_031010</name>
</gene>